<dbReference type="PROSITE" id="PS51585">
    <property type="entry name" value="SAM_MT_TPMT"/>
    <property type="match status" value="1"/>
</dbReference>
<dbReference type="Proteomes" id="UP001181355">
    <property type="component" value="Chromosome"/>
</dbReference>
<proteinExistence type="predicted"/>
<dbReference type="InterPro" id="IPR029063">
    <property type="entry name" value="SAM-dependent_MTases_sf"/>
</dbReference>
<keyword evidence="4" id="KW-0949">S-adenosyl-L-methionine</keyword>
<dbReference type="CDD" id="cd02440">
    <property type="entry name" value="AdoMet_MTases"/>
    <property type="match status" value="1"/>
</dbReference>
<dbReference type="Gene3D" id="3.40.50.150">
    <property type="entry name" value="Vaccinia Virus protein VP39"/>
    <property type="match status" value="1"/>
</dbReference>
<dbReference type="PANTHER" id="PTHR32183:SF6">
    <property type="entry name" value="CYSTEINE SULFINATE DESULFINASE_CYSTEINE DESULFURASE AND RELATED ENZYMES"/>
    <property type="match status" value="1"/>
</dbReference>
<name>A0ABY9RJT7_9BURK</name>
<dbReference type="GO" id="GO:0008168">
    <property type="term" value="F:methyltransferase activity"/>
    <property type="evidence" value="ECO:0007669"/>
    <property type="project" value="UniProtKB-KW"/>
</dbReference>
<evidence type="ECO:0000256" key="3">
    <source>
        <dbReference type="ARBA" id="ARBA00022679"/>
    </source>
</evidence>
<accession>A0ABY9RJT7</accession>
<keyword evidence="6" id="KW-1185">Reference proteome</keyword>
<organism evidence="5 6">
    <name type="scientific">Undibacterium cyanobacteriorum</name>
    <dbReference type="NCBI Taxonomy" id="3073561"/>
    <lineage>
        <taxon>Bacteria</taxon>
        <taxon>Pseudomonadati</taxon>
        <taxon>Pseudomonadota</taxon>
        <taxon>Betaproteobacteria</taxon>
        <taxon>Burkholderiales</taxon>
        <taxon>Oxalobacteraceae</taxon>
        <taxon>Undibacterium</taxon>
    </lineage>
</organism>
<dbReference type="RefSeq" id="WP_309482981.1">
    <property type="nucleotide sequence ID" value="NZ_CP133720.1"/>
</dbReference>
<evidence type="ECO:0000256" key="2">
    <source>
        <dbReference type="ARBA" id="ARBA00022603"/>
    </source>
</evidence>
<evidence type="ECO:0000256" key="1">
    <source>
        <dbReference type="ARBA" id="ARBA00022553"/>
    </source>
</evidence>
<dbReference type="InterPro" id="IPR008854">
    <property type="entry name" value="TPMT"/>
</dbReference>
<sequence length="208" mass="23739">MDFQTRDPQRAEFWDERFEKDFTPWTDGHVPQQLQAYLMRVDPKVCLVPGCGHGYELAAFFQAQWLVTAIDFSASAVARAQAMFPQQAAAIVHADFFAYQAKPKLTSIYERAFLCALPPQQRAAIVERWFDLLPPGGVLFGFFFLDASLDQVLADAARVIKGPPFVMSPLDLQELMQDRFECIEDEAVPDSTTVFVGRERWQVWRRLG</sequence>
<keyword evidence="1" id="KW-0597">Phosphoprotein</keyword>
<dbReference type="SUPFAM" id="SSF53335">
    <property type="entry name" value="S-adenosyl-L-methionine-dependent methyltransferases"/>
    <property type="match status" value="1"/>
</dbReference>
<dbReference type="EMBL" id="CP133720">
    <property type="protein sequence ID" value="WMW81502.1"/>
    <property type="molecule type" value="Genomic_DNA"/>
</dbReference>
<dbReference type="Pfam" id="PF05724">
    <property type="entry name" value="TPMT"/>
    <property type="match status" value="1"/>
</dbReference>
<protein>
    <submittedName>
        <fullName evidence="5">Methyltransferase domain-containing protein</fullName>
    </submittedName>
</protein>
<evidence type="ECO:0000313" key="5">
    <source>
        <dbReference type="EMBL" id="WMW81502.1"/>
    </source>
</evidence>
<gene>
    <name evidence="5" type="ORF">RF679_04280</name>
</gene>
<keyword evidence="3" id="KW-0808">Transferase</keyword>
<reference evidence="5" key="1">
    <citation type="submission" date="2023-09" db="EMBL/GenBank/DDBJ databases">
        <title>Undibacterium sp. 20NA77.5 isolated from freshwater.</title>
        <authorList>
            <person name="Le V."/>
            <person name="Ko S.-R."/>
            <person name="Ahn C.-Y."/>
            <person name="Oh H.-M."/>
        </authorList>
    </citation>
    <scope>NUCLEOTIDE SEQUENCE</scope>
    <source>
        <strain evidence="5">20NA77.5</strain>
    </source>
</reference>
<evidence type="ECO:0000313" key="6">
    <source>
        <dbReference type="Proteomes" id="UP001181355"/>
    </source>
</evidence>
<dbReference type="PANTHER" id="PTHR32183">
    <property type="match status" value="1"/>
</dbReference>
<evidence type="ECO:0000256" key="4">
    <source>
        <dbReference type="ARBA" id="ARBA00022691"/>
    </source>
</evidence>
<dbReference type="GO" id="GO:0032259">
    <property type="term" value="P:methylation"/>
    <property type="evidence" value="ECO:0007669"/>
    <property type="project" value="UniProtKB-KW"/>
</dbReference>
<keyword evidence="2 5" id="KW-0489">Methyltransferase</keyword>